<dbReference type="Gene3D" id="3.40.50.1820">
    <property type="entry name" value="alpha/beta hydrolase"/>
    <property type="match status" value="1"/>
</dbReference>
<evidence type="ECO:0000256" key="4">
    <source>
        <dbReference type="ARBA" id="ARBA00022677"/>
    </source>
</evidence>
<reference evidence="9" key="2">
    <citation type="submission" date="2025-08" db="UniProtKB">
        <authorList>
            <consortium name="Ensembl"/>
        </authorList>
    </citation>
    <scope>IDENTIFICATION</scope>
</reference>
<dbReference type="GO" id="GO:0019915">
    <property type="term" value="P:lipid storage"/>
    <property type="evidence" value="ECO:0007669"/>
    <property type="project" value="InterPro"/>
</dbReference>
<dbReference type="PANTHER" id="PTHR13390">
    <property type="entry name" value="LIPASE"/>
    <property type="match status" value="1"/>
</dbReference>
<reference evidence="9" key="3">
    <citation type="submission" date="2025-09" db="UniProtKB">
        <authorList>
            <consortium name="Ensembl"/>
        </authorList>
    </citation>
    <scope>IDENTIFICATION</scope>
</reference>
<keyword evidence="4" id="KW-0551">Lipid droplet</keyword>
<sequence>MDGFVPERGCEAQTEFIYCCGAVTELLKFGSCVPGCRLLFLIIPGESGSAEDGDVFGLSGQVEHKLAFIRTHVPRGTTLVLVGHSIGCYIILEIMKRSPDLKVMKSIMLFPTIERMAQTPQGRLLTPVLCYFRYLAYLPVFLLSLVPEGLKAWAWLINLGLLLVCHDSRVSIIIIMPPLLCAANAMYMAGQEMEKVFERDNGTIRRHLGKLIFYYGATDHWCPAQYYYDIRKAFPHGDLRLCERGFRHAFVLDAGSDIARMVVQWIRADLRTYD</sequence>
<comment type="subcellular location">
    <subcellularLocation>
        <location evidence="1">Lipid droplet</location>
    </subcellularLocation>
</comment>
<evidence type="ECO:0000256" key="7">
    <source>
        <dbReference type="ARBA" id="ARBA00039150"/>
    </source>
</evidence>
<dbReference type="Pfam" id="PF10230">
    <property type="entry name" value="LIDHydrolase"/>
    <property type="match status" value="1"/>
</dbReference>
<evidence type="ECO:0000256" key="2">
    <source>
        <dbReference type="ARBA" id="ARBA00008300"/>
    </source>
</evidence>
<evidence type="ECO:0000256" key="5">
    <source>
        <dbReference type="ARBA" id="ARBA00022801"/>
    </source>
</evidence>
<name>H2RML9_TAKRU</name>
<dbReference type="EC" id="3.1.1.13" evidence="7"/>
<dbReference type="HOGENOM" id="CLU_018394_2_1_1"/>
<dbReference type="Ensembl" id="ENSTRUT00000001388.3">
    <property type="protein sequence ID" value="ENSTRUP00000001382.3"/>
    <property type="gene ID" value="ENSTRUG00000000578.3"/>
</dbReference>
<comment type="catalytic activity">
    <reaction evidence="8">
        <text>a cholesterol ester + H2O = cholesterol + a fatty acid + H(+)</text>
        <dbReference type="Rhea" id="RHEA:36403"/>
        <dbReference type="ChEBI" id="CHEBI:15377"/>
        <dbReference type="ChEBI" id="CHEBI:15378"/>
        <dbReference type="ChEBI" id="CHEBI:16113"/>
        <dbReference type="ChEBI" id="CHEBI:17002"/>
        <dbReference type="ChEBI" id="CHEBI:28868"/>
        <dbReference type="EC" id="3.1.1.13"/>
    </reaction>
    <physiologicalReaction direction="left-to-right" evidence="8">
        <dbReference type="Rhea" id="RHEA:36404"/>
    </physiologicalReaction>
</comment>
<organism evidence="9 10">
    <name type="scientific">Takifugu rubripes</name>
    <name type="common">Japanese pufferfish</name>
    <name type="synonym">Fugu rubripes</name>
    <dbReference type="NCBI Taxonomy" id="31033"/>
    <lineage>
        <taxon>Eukaryota</taxon>
        <taxon>Metazoa</taxon>
        <taxon>Chordata</taxon>
        <taxon>Craniata</taxon>
        <taxon>Vertebrata</taxon>
        <taxon>Euteleostomi</taxon>
        <taxon>Actinopterygii</taxon>
        <taxon>Neopterygii</taxon>
        <taxon>Teleostei</taxon>
        <taxon>Neoteleostei</taxon>
        <taxon>Acanthomorphata</taxon>
        <taxon>Eupercaria</taxon>
        <taxon>Tetraodontiformes</taxon>
        <taxon>Tetradontoidea</taxon>
        <taxon>Tetraodontidae</taxon>
        <taxon>Takifugu</taxon>
    </lineage>
</organism>
<comment type="similarity">
    <text evidence="2">Belongs to the AB hydrolase superfamily. LDAH family.</text>
</comment>
<dbReference type="SUPFAM" id="SSF53474">
    <property type="entry name" value="alpha/beta-Hydrolases"/>
    <property type="match status" value="1"/>
</dbReference>
<evidence type="ECO:0000313" key="9">
    <source>
        <dbReference type="Ensembl" id="ENSTRUP00000001382.3"/>
    </source>
</evidence>
<gene>
    <name evidence="9" type="primary">ldah</name>
</gene>
<keyword evidence="10" id="KW-1185">Reference proteome</keyword>
<dbReference type="PANTHER" id="PTHR13390:SF0">
    <property type="entry name" value="LIPID DROPLET-ASSOCIATED HYDROLASE"/>
    <property type="match status" value="1"/>
</dbReference>
<dbReference type="GO" id="GO:0005811">
    <property type="term" value="C:lipid droplet"/>
    <property type="evidence" value="ECO:0007669"/>
    <property type="project" value="UniProtKB-SubCell"/>
</dbReference>
<evidence type="ECO:0000313" key="10">
    <source>
        <dbReference type="Proteomes" id="UP000005226"/>
    </source>
</evidence>
<dbReference type="GeneTree" id="ENSGT00390000009688"/>
<proteinExistence type="inferred from homology"/>
<evidence type="ECO:0000256" key="3">
    <source>
        <dbReference type="ARBA" id="ARBA00019242"/>
    </source>
</evidence>
<dbReference type="GO" id="GO:0004771">
    <property type="term" value="F:sterol ester esterase activity"/>
    <property type="evidence" value="ECO:0007669"/>
    <property type="project" value="UniProtKB-EC"/>
</dbReference>
<accession>H2RML9</accession>
<dbReference type="InterPro" id="IPR019363">
    <property type="entry name" value="LDAH"/>
</dbReference>
<dbReference type="AlphaFoldDB" id="H2RML9"/>
<keyword evidence="5" id="KW-0378">Hydrolase</keyword>
<evidence type="ECO:0000256" key="8">
    <source>
        <dbReference type="ARBA" id="ARBA00049527"/>
    </source>
</evidence>
<reference evidence="9 10" key="1">
    <citation type="journal article" date="2011" name="Genome Biol. Evol.">
        <title>Integration of the genetic map and genome assembly of fugu facilitates insights into distinct features of genome evolution in teleosts and mammals.</title>
        <authorList>
            <person name="Kai W."/>
            <person name="Kikuchi K."/>
            <person name="Tohari S."/>
            <person name="Chew A.K."/>
            <person name="Tay A."/>
            <person name="Fujiwara A."/>
            <person name="Hosoya S."/>
            <person name="Suetake H."/>
            <person name="Naruse K."/>
            <person name="Brenner S."/>
            <person name="Suzuki Y."/>
            <person name="Venkatesh B."/>
        </authorList>
    </citation>
    <scope>NUCLEOTIDE SEQUENCE [LARGE SCALE GENOMIC DNA]</scope>
</reference>
<evidence type="ECO:0000256" key="1">
    <source>
        <dbReference type="ARBA" id="ARBA00004502"/>
    </source>
</evidence>
<dbReference type="Proteomes" id="UP000005226">
    <property type="component" value="Chromosome 2"/>
</dbReference>
<protein>
    <recommendedName>
        <fullName evidence="3">Lipid droplet-associated hydrolase</fullName>
        <ecNumber evidence="7">3.1.1.13</ecNumber>
    </recommendedName>
    <alternativeName>
        <fullName evidence="6">Lipid droplet-associated serine hydrolase</fullName>
    </alternativeName>
</protein>
<dbReference type="InterPro" id="IPR029058">
    <property type="entry name" value="AB_hydrolase_fold"/>
</dbReference>
<evidence type="ECO:0000256" key="6">
    <source>
        <dbReference type="ARBA" id="ARBA00031924"/>
    </source>
</evidence>